<sequence length="130" mass="13196">MDLRPFFQVDDGRVRLLGTRCASCGTAAFPTIRVCPACGGRDHLPAGLPARGRVVSSARVSTPPAGFGEPVTVAVVTLDDGPSLFALLSADPAEPAQLAAGTPVEAVPGPVRGGAAGFVFRTAREDRAAA</sequence>
<dbReference type="STRING" id="1834516.BL253_37555"/>
<accession>A0A1V2I104</accession>
<dbReference type="InterPro" id="IPR022002">
    <property type="entry name" value="ChsH2_Znr"/>
</dbReference>
<dbReference type="Pfam" id="PF12172">
    <property type="entry name" value="zf-ChsH2"/>
    <property type="match status" value="1"/>
</dbReference>
<evidence type="ECO:0000313" key="4">
    <source>
        <dbReference type="Proteomes" id="UP000188929"/>
    </source>
</evidence>
<feature type="domain" description="ChsH2 C-terminal OB-fold" evidence="1">
    <location>
        <begin position="48"/>
        <end position="107"/>
    </location>
</feature>
<dbReference type="InterPro" id="IPR012340">
    <property type="entry name" value="NA-bd_OB-fold"/>
</dbReference>
<feature type="domain" description="ChsH2 rubredoxin-like zinc ribbon" evidence="2">
    <location>
        <begin position="15"/>
        <end position="42"/>
    </location>
</feature>
<dbReference type="AlphaFoldDB" id="A0A1V2I104"/>
<dbReference type="SUPFAM" id="SSF50249">
    <property type="entry name" value="Nucleic acid-binding proteins"/>
    <property type="match status" value="1"/>
</dbReference>
<evidence type="ECO:0000259" key="2">
    <source>
        <dbReference type="Pfam" id="PF12172"/>
    </source>
</evidence>
<name>A0A1V2I104_9ACTN</name>
<dbReference type="OrthoDB" id="4714412at2"/>
<dbReference type="EMBL" id="MOMC01000139">
    <property type="protein sequence ID" value="ONH21861.1"/>
    <property type="molecule type" value="Genomic_DNA"/>
</dbReference>
<gene>
    <name evidence="3" type="ORF">BL253_37555</name>
</gene>
<protein>
    <recommendedName>
        <fullName evidence="5">DUF35 domain-containing protein</fullName>
    </recommendedName>
</protein>
<dbReference type="RefSeq" id="WP_076822997.1">
    <property type="nucleotide sequence ID" value="NZ_MOMC01000139.1"/>
</dbReference>
<comment type="caution">
    <text evidence="3">The sequence shown here is derived from an EMBL/GenBank/DDBJ whole genome shotgun (WGS) entry which is preliminary data.</text>
</comment>
<dbReference type="InterPro" id="IPR052513">
    <property type="entry name" value="Thioester_dehydratase-like"/>
</dbReference>
<proteinExistence type="predicted"/>
<dbReference type="PANTHER" id="PTHR34075:SF5">
    <property type="entry name" value="BLR3430 PROTEIN"/>
    <property type="match status" value="1"/>
</dbReference>
<keyword evidence="4" id="KW-1185">Reference proteome</keyword>
<dbReference type="Pfam" id="PF01796">
    <property type="entry name" value="OB_ChsH2_C"/>
    <property type="match status" value="1"/>
</dbReference>
<reference evidence="4" key="1">
    <citation type="submission" date="2016-10" db="EMBL/GenBank/DDBJ databases">
        <title>Frankia sp. NRRL B-16386 Genome sequencing.</title>
        <authorList>
            <person name="Ghodhbane-Gtari F."/>
            <person name="Swanson E."/>
            <person name="Gueddou A."/>
            <person name="Hezbri K."/>
            <person name="Ktari K."/>
            <person name="Nouioui I."/>
            <person name="Morris K."/>
            <person name="Simpson S."/>
            <person name="Abebe-Akele F."/>
            <person name="Thomas K."/>
            <person name="Gtari M."/>
            <person name="Tisa L.S."/>
        </authorList>
    </citation>
    <scope>NUCLEOTIDE SEQUENCE [LARGE SCALE GENOMIC DNA]</scope>
    <source>
        <strain evidence="4">NRRL B-16386</strain>
    </source>
</reference>
<evidence type="ECO:0000259" key="1">
    <source>
        <dbReference type="Pfam" id="PF01796"/>
    </source>
</evidence>
<evidence type="ECO:0008006" key="5">
    <source>
        <dbReference type="Google" id="ProtNLM"/>
    </source>
</evidence>
<organism evidence="3 4">
    <name type="scientific">Pseudofrankia asymbiotica</name>
    <dbReference type="NCBI Taxonomy" id="1834516"/>
    <lineage>
        <taxon>Bacteria</taxon>
        <taxon>Bacillati</taxon>
        <taxon>Actinomycetota</taxon>
        <taxon>Actinomycetes</taxon>
        <taxon>Frankiales</taxon>
        <taxon>Frankiaceae</taxon>
        <taxon>Pseudofrankia</taxon>
    </lineage>
</organism>
<evidence type="ECO:0000313" key="3">
    <source>
        <dbReference type="EMBL" id="ONH21861.1"/>
    </source>
</evidence>
<dbReference type="Proteomes" id="UP000188929">
    <property type="component" value="Unassembled WGS sequence"/>
</dbReference>
<dbReference type="Gene3D" id="6.10.30.10">
    <property type="match status" value="1"/>
</dbReference>
<dbReference type="InterPro" id="IPR002878">
    <property type="entry name" value="ChsH2_C"/>
</dbReference>
<dbReference type="PANTHER" id="PTHR34075">
    <property type="entry name" value="BLR3430 PROTEIN"/>
    <property type="match status" value="1"/>
</dbReference>